<keyword evidence="6" id="KW-1185">Reference proteome</keyword>
<dbReference type="GO" id="GO:0007019">
    <property type="term" value="P:microtubule depolymerization"/>
    <property type="evidence" value="ECO:0007669"/>
    <property type="project" value="TreeGrafter"/>
</dbReference>
<dbReference type="InterPro" id="IPR028021">
    <property type="entry name" value="Katanin_C-terminal"/>
</dbReference>
<evidence type="ECO:0000313" key="6">
    <source>
        <dbReference type="Proteomes" id="UP000193411"/>
    </source>
</evidence>
<reference evidence="5 6" key="1">
    <citation type="submission" date="2016-07" db="EMBL/GenBank/DDBJ databases">
        <title>Pervasive Adenine N6-methylation of Active Genes in Fungi.</title>
        <authorList>
            <consortium name="DOE Joint Genome Institute"/>
            <person name="Mondo S.J."/>
            <person name="Dannebaum R.O."/>
            <person name="Kuo R.C."/>
            <person name="Labutti K."/>
            <person name="Haridas S."/>
            <person name="Kuo A."/>
            <person name="Salamov A."/>
            <person name="Ahrendt S.R."/>
            <person name="Lipzen A."/>
            <person name="Sullivan W."/>
            <person name="Andreopoulos W.B."/>
            <person name="Clum A."/>
            <person name="Lindquist E."/>
            <person name="Daum C."/>
            <person name="Ramamoorthy G.K."/>
            <person name="Gryganskyi A."/>
            <person name="Culley D."/>
            <person name="Magnuson J.K."/>
            <person name="James T.Y."/>
            <person name="O'Malley M.A."/>
            <person name="Stajich J.E."/>
            <person name="Spatafora J.W."/>
            <person name="Visel A."/>
            <person name="Grigoriev I.V."/>
        </authorList>
    </citation>
    <scope>NUCLEOTIDE SEQUENCE [LARGE SCALE GENOMIC DNA]</scope>
    <source>
        <strain evidence="5 6">PL171</strain>
    </source>
</reference>
<dbReference type="PANTHER" id="PTHR19845">
    <property type="entry name" value="KATANIN P80 SUBUNIT"/>
    <property type="match status" value="1"/>
</dbReference>
<dbReference type="AlphaFoldDB" id="A0A1Y2I363"/>
<sequence length="166" mass="18835">MADQHAVTVAMLMQRRQLIHQLAPHWDTGNLKGVVAQATRMARHDVWVDVLRTMSVRAPKGWTLDVCVGVLPWCAELMFEPFEDYLEAACEAVHNVLRHFAPLISETLAAYPLTGIDFSREERMEKCSKCKMELLQLKQIYSELESTPGPIGARIRAVLDAFPSDW</sequence>
<dbReference type="Pfam" id="PF13925">
    <property type="entry name" value="Katanin_con80"/>
    <property type="match status" value="1"/>
</dbReference>
<keyword evidence="2" id="KW-0963">Cytoplasm</keyword>
<evidence type="ECO:0000256" key="1">
    <source>
        <dbReference type="ARBA" id="ARBA00004245"/>
    </source>
</evidence>
<evidence type="ECO:0000256" key="2">
    <source>
        <dbReference type="ARBA" id="ARBA00022490"/>
    </source>
</evidence>
<dbReference type="EMBL" id="MCFL01000003">
    <property type="protein sequence ID" value="ORZ40413.1"/>
    <property type="molecule type" value="Genomic_DNA"/>
</dbReference>
<dbReference type="STRING" id="765915.A0A1Y2I363"/>
<evidence type="ECO:0000259" key="4">
    <source>
        <dbReference type="Pfam" id="PF13925"/>
    </source>
</evidence>
<dbReference type="OrthoDB" id="538223at2759"/>
<evidence type="ECO:0000313" key="5">
    <source>
        <dbReference type="EMBL" id="ORZ40413.1"/>
    </source>
</evidence>
<comment type="subcellular location">
    <subcellularLocation>
        <location evidence="1">Cytoplasm</location>
        <location evidence="1">Cytoskeleton</location>
    </subcellularLocation>
</comment>
<dbReference type="GO" id="GO:0008017">
    <property type="term" value="F:microtubule binding"/>
    <property type="evidence" value="ECO:0007669"/>
    <property type="project" value="InterPro"/>
</dbReference>
<organism evidence="5 6">
    <name type="scientific">Catenaria anguillulae PL171</name>
    <dbReference type="NCBI Taxonomy" id="765915"/>
    <lineage>
        <taxon>Eukaryota</taxon>
        <taxon>Fungi</taxon>
        <taxon>Fungi incertae sedis</taxon>
        <taxon>Blastocladiomycota</taxon>
        <taxon>Blastocladiomycetes</taxon>
        <taxon>Blastocladiales</taxon>
        <taxon>Catenariaceae</taxon>
        <taxon>Catenaria</taxon>
    </lineage>
</organism>
<gene>
    <name evidence="5" type="ORF">BCR44DRAFT_385460</name>
</gene>
<comment type="caution">
    <text evidence="5">The sequence shown here is derived from an EMBL/GenBank/DDBJ whole genome shotgun (WGS) entry which is preliminary data.</text>
</comment>
<dbReference type="GO" id="GO:0008352">
    <property type="term" value="C:katanin complex"/>
    <property type="evidence" value="ECO:0007669"/>
    <property type="project" value="TreeGrafter"/>
</dbReference>
<accession>A0A1Y2I363</accession>
<evidence type="ECO:0000256" key="3">
    <source>
        <dbReference type="ARBA" id="ARBA00023212"/>
    </source>
</evidence>
<protein>
    <submittedName>
        <fullName evidence="5">Katanin p80 subunit</fullName>
    </submittedName>
</protein>
<feature type="domain" description="Katanin p80 subunit C-terminal" evidence="4">
    <location>
        <begin position="4"/>
        <end position="159"/>
    </location>
</feature>
<dbReference type="PANTHER" id="PTHR19845:SF0">
    <property type="entry name" value="KATANIN P80 WD40 REPEAT-CONTAINING SUBUNIT B1"/>
    <property type="match status" value="1"/>
</dbReference>
<dbReference type="Proteomes" id="UP000193411">
    <property type="component" value="Unassembled WGS sequence"/>
</dbReference>
<proteinExistence type="predicted"/>
<keyword evidence="3" id="KW-0206">Cytoskeleton</keyword>
<name>A0A1Y2I363_9FUNG</name>